<reference evidence="1 2" key="1">
    <citation type="submission" date="2020-03" db="EMBL/GenBank/DDBJ databases">
        <title>The role of nitrogen metabolism on polyethylene biodegradation.</title>
        <authorList>
            <person name="Peixoto J."/>
            <person name="Vizzotto C.S."/>
            <person name="Ramos A."/>
            <person name="Alves G."/>
            <person name="Steindorff A."/>
            <person name="Kruger R."/>
        </authorList>
    </citation>
    <scope>NUCLEOTIDE SEQUENCE [LARGE SCALE GENOMIC DNA]</scope>
    <source>
        <strain evidence="1 2">PE63</strain>
    </source>
</reference>
<protein>
    <submittedName>
        <fullName evidence="1">Uncharacterized protein</fullName>
    </submittedName>
</protein>
<organism evidence="1 2">
    <name type="scientific">Comamonas brasiliensis</name>
    <dbReference type="NCBI Taxonomy" id="1812482"/>
    <lineage>
        <taxon>Bacteria</taxon>
        <taxon>Pseudomonadati</taxon>
        <taxon>Pseudomonadota</taxon>
        <taxon>Betaproteobacteria</taxon>
        <taxon>Burkholderiales</taxon>
        <taxon>Comamonadaceae</taxon>
        <taxon>Comamonas</taxon>
    </lineage>
</organism>
<keyword evidence="2" id="KW-1185">Reference proteome</keyword>
<name>A0ABS5LRB3_9BURK</name>
<dbReference type="Proteomes" id="UP001647436">
    <property type="component" value="Unassembled WGS sequence"/>
</dbReference>
<gene>
    <name evidence="1" type="ORF">DJFAAGMI_01570</name>
</gene>
<accession>A0ABS5LRB3</accession>
<sequence>MPAASRSISCAIRHPIGVQDLRRITITTGATGVMIAVIIVTGTEAIATTDVTGTGMTVTTGGAAMVTAVDMDAMATKLRVNH</sequence>
<evidence type="ECO:0000313" key="2">
    <source>
        <dbReference type="Proteomes" id="UP001647436"/>
    </source>
</evidence>
<dbReference type="EMBL" id="JAANES010000001">
    <property type="protein sequence ID" value="MBS3018836.1"/>
    <property type="molecule type" value="Genomic_DNA"/>
</dbReference>
<comment type="caution">
    <text evidence="1">The sequence shown here is derived from an EMBL/GenBank/DDBJ whole genome shotgun (WGS) entry which is preliminary data.</text>
</comment>
<proteinExistence type="predicted"/>
<evidence type="ECO:0000313" key="1">
    <source>
        <dbReference type="EMBL" id="MBS3018836.1"/>
    </source>
</evidence>